<dbReference type="FunFam" id="3.30.565.10:FF:000010">
    <property type="entry name" value="Sensor histidine kinase RcsC"/>
    <property type="match status" value="1"/>
</dbReference>
<dbReference type="InterPro" id="IPR036641">
    <property type="entry name" value="HPT_dom_sf"/>
</dbReference>
<keyword evidence="7 16" id="KW-0812">Transmembrane</keyword>
<dbReference type="AlphaFoldDB" id="A0A368TX83"/>
<dbReference type="InterPro" id="IPR003660">
    <property type="entry name" value="HAMP_dom"/>
</dbReference>
<dbReference type="GO" id="GO:0005886">
    <property type="term" value="C:plasma membrane"/>
    <property type="evidence" value="ECO:0007669"/>
    <property type="project" value="UniProtKB-SubCell"/>
</dbReference>
<dbReference type="PANTHER" id="PTHR45339">
    <property type="entry name" value="HYBRID SIGNAL TRANSDUCTION HISTIDINE KINASE J"/>
    <property type="match status" value="1"/>
</dbReference>
<dbReference type="PROSITE" id="PS50894">
    <property type="entry name" value="HPT"/>
    <property type="match status" value="1"/>
</dbReference>
<dbReference type="Gene3D" id="3.40.50.2300">
    <property type="match status" value="1"/>
</dbReference>
<evidence type="ECO:0000256" key="3">
    <source>
        <dbReference type="ARBA" id="ARBA00012438"/>
    </source>
</evidence>
<evidence type="ECO:0000313" key="21">
    <source>
        <dbReference type="EMBL" id="RCV89324.1"/>
    </source>
</evidence>
<evidence type="ECO:0000256" key="14">
    <source>
        <dbReference type="PROSITE-ProRule" id="PRU00110"/>
    </source>
</evidence>
<feature type="transmembrane region" description="Helical" evidence="16">
    <location>
        <begin position="6"/>
        <end position="28"/>
    </location>
</feature>
<dbReference type="SMART" id="SM00387">
    <property type="entry name" value="HATPase_c"/>
    <property type="match status" value="1"/>
</dbReference>
<evidence type="ECO:0000256" key="7">
    <source>
        <dbReference type="ARBA" id="ARBA00022692"/>
    </source>
</evidence>
<evidence type="ECO:0000259" key="18">
    <source>
        <dbReference type="PROSITE" id="PS50110"/>
    </source>
</evidence>
<dbReference type="PRINTS" id="PR00344">
    <property type="entry name" value="BCTRLSENSOR"/>
</dbReference>
<dbReference type="InterPro" id="IPR036097">
    <property type="entry name" value="HisK_dim/P_sf"/>
</dbReference>
<evidence type="ECO:0000256" key="1">
    <source>
        <dbReference type="ARBA" id="ARBA00000085"/>
    </source>
</evidence>
<evidence type="ECO:0000259" key="20">
    <source>
        <dbReference type="PROSITE" id="PS50894"/>
    </source>
</evidence>
<comment type="catalytic activity">
    <reaction evidence="1">
        <text>ATP + protein L-histidine = ADP + protein N-phospho-L-histidine.</text>
        <dbReference type="EC" id="2.7.13.3"/>
    </reaction>
</comment>
<dbReference type="PROSITE" id="PS50110">
    <property type="entry name" value="RESPONSE_REGULATORY"/>
    <property type="match status" value="1"/>
</dbReference>
<dbReference type="InterPro" id="IPR001789">
    <property type="entry name" value="Sig_transdc_resp-reg_receiver"/>
</dbReference>
<evidence type="ECO:0000256" key="6">
    <source>
        <dbReference type="ARBA" id="ARBA00022679"/>
    </source>
</evidence>
<feature type="domain" description="Response regulatory" evidence="18">
    <location>
        <begin position="650"/>
        <end position="767"/>
    </location>
</feature>
<dbReference type="SMART" id="SM00448">
    <property type="entry name" value="REC"/>
    <property type="match status" value="1"/>
</dbReference>
<evidence type="ECO:0000256" key="12">
    <source>
        <dbReference type="ARBA" id="ARBA00023012"/>
    </source>
</evidence>
<dbReference type="Pfam" id="PF00512">
    <property type="entry name" value="HisKA"/>
    <property type="match status" value="1"/>
</dbReference>
<keyword evidence="10" id="KW-0067">ATP-binding</keyword>
<dbReference type="PROSITE" id="PS50109">
    <property type="entry name" value="HIS_KIN"/>
    <property type="match status" value="1"/>
</dbReference>
<comment type="caution">
    <text evidence="21">The sequence shown here is derived from an EMBL/GenBank/DDBJ whole genome shotgun (WGS) entry which is preliminary data.</text>
</comment>
<proteinExistence type="predicted"/>
<dbReference type="GO" id="GO:0000155">
    <property type="term" value="F:phosphorelay sensor kinase activity"/>
    <property type="evidence" value="ECO:0007669"/>
    <property type="project" value="InterPro"/>
</dbReference>
<keyword evidence="6" id="KW-0808">Transferase</keyword>
<feature type="domain" description="Histidine kinase" evidence="17">
    <location>
        <begin position="284"/>
        <end position="505"/>
    </location>
</feature>
<evidence type="ECO:0000259" key="17">
    <source>
        <dbReference type="PROSITE" id="PS50109"/>
    </source>
</evidence>
<dbReference type="EC" id="2.7.13.3" evidence="3"/>
<dbReference type="Gene3D" id="3.30.565.10">
    <property type="entry name" value="Histidine kinase-like ATPase, C-terminal domain"/>
    <property type="match status" value="1"/>
</dbReference>
<evidence type="ECO:0000256" key="2">
    <source>
        <dbReference type="ARBA" id="ARBA00004651"/>
    </source>
</evidence>
<evidence type="ECO:0000256" key="8">
    <source>
        <dbReference type="ARBA" id="ARBA00022741"/>
    </source>
</evidence>
<dbReference type="InterPro" id="IPR004358">
    <property type="entry name" value="Sig_transdc_His_kin-like_C"/>
</dbReference>
<dbReference type="SUPFAM" id="SSF47384">
    <property type="entry name" value="Homodimeric domain of signal transducing histidine kinase"/>
    <property type="match status" value="1"/>
</dbReference>
<protein>
    <recommendedName>
        <fullName evidence="3">histidine kinase</fullName>
        <ecNumber evidence="3">2.7.13.3</ecNumber>
    </recommendedName>
</protein>
<dbReference type="Proteomes" id="UP000253204">
    <property type="component" value="Unassembled WGS sequence"/>
</dbReference>
<dbReference type="CDD" id="cd17546">
    <property type="entry name" value="REC_hyHK_CKI1_RcsC-like"/>
    <property type="match status" value="1"/>
</dbReference>
<reference evidence="21 22" key="1">
    <citation type="submission" date="2018-07" db="EMBL/GenBank/DDBJ databases">
        <title>Halomonas rutogse sp. nov., isolated from Lake TangqianCo on Tibetan Plateau.</title>
        <authorList>
            <person name="Lu H."/>
            <person name="Xing P."/>
            <person name="Wu Q."/>
        </authorList>
    </citation>
    <scope>NUCLEOTIDE SEQUENCE [LARGE SCALE GENOMIC DNA]</scope>
    <source>
        <strain evidence="21 22">TQ8S</strain>
    </source>
</reference>
<keyword evidence="8" id="KW-0547">Nucleotide-binding</keyword>
<dbReference type="Gene3D" id="1.10.287.130">
    <property type="match status" value="1"/>
</dbReference>
<dbReference type="GO" id="GO:0005524">
    <property type="term" value="F:ATP binding"/>
    <property type="evidence" value="ECO:0007669"/>
    <property type="project" value="UniProtKB-KW"/>
</dbReference>
<dbReference type="Pfam" id="PF00072">
    <property type="entry name" value="Response_reg"/>
    <property type="match status" value="1"/>
</dbReference>
<dbReference type="SUPFAM" id="SSF55874">
    <property type="entry name" value="ATPase domain of HSP90 chaperone/DNA topoisomerase II/histidine kinase"/>
    <property type="match status" value="1"/>
</dbReference>
<keyword evidence="5 15" id="KW-0597">Phosphoprotein</keyword>
<evidence type="ECO:0000256" key="11">
    <source>
        <dbReference type="ARBA" id="ARBA00022989"/>
    </source>
</evidence>
<dbReference type="InterPro" id="IPR005467">
    <property type="entry name" value="His_kinase_dom"/>
</dbReference>
<dbReference type="SUPFAM" id="SSF47226">
    <property type="entry name" value="Histidine-containing phosphotransfer domain, HPT domain"/>
    <property type="match status" value="1"/>
</dbReference>
<dbReference type="CDD" id="cd16922">
    <property type="entry name" value="HATPase_EvgS-ArcB-TorS-like"/>
    <property type="match status" value="1"/>
</dbReference>
<sequence length="902" mass="98616">MSLNTRLLLALLGIPLLVYVLMATFLVINEHHQSRQALQHRLESAGKLLAPELGNAILAQDNQRMNATARHLLEREGLLAVTLYDAGHERLLSLGRPTLPAPEQASSVAPGLATEQNVWRLQVPLEPAQSILTDDGSPAAAQGWLEAQFDTRNLTLQRYRLIASLSLGGLLLGLFLFLVAFTLSRYVTRPLEEANAMLYRLNKGDYRHRLTPPAPPEQQRLASRINALATHLHQAQVDMQSQIEQTTSELEESMETIEEQNIKLDFAHRTAVQANAVKSEFLANMSHEIRTPLNGIIGFCRLLGRSSLDARQREWLQHVHRACDNLLMLVNDVLDFSKLEANQLTLEQVDVDIVALVDEVLGLHAPEAQRKQLNLLALVYDDIPTPLSGDPLRIHQVLSNLISNAIKFTSQGDVVVRVMLEAQEAQRLMLRINVSDTGIGLSDTHQKQLFKAFCQAKPSHSRHFGGSGLGLSICRQLVERMGGEISVMSQPDQGSTFSFTLPLLARAALERPPELMLSGQRICLHEAHTLTHHVYEHLLRRWGAKVSSLAAVESASLIVLGLGNETLSREQQQRWQEAINSAACPALVLVNLPSFELPSFTLPHGGEIMCKPLPRAKLAAAVKRHLAATPLAPSKQNAALTTAHQAQPLQLLVVDDNAPNRQLLKALLASDGITVSLAESGEQALAFARKGLFDMVLMDIRMPGMNGVQTTQAMRRLGNGWASCPIVAVTAHAMLPERQQWLADGLDEVLIKPIDEAQLHQLLQRFLGVALPNLLPSPSTRPQAGLPTPLPSRLAVVDLALGTRLAGGLESVAREQLRALIDSLDDTETVIRDAYAASDAEALLDAVHALNGAGRYCGAPELALLVETLETRLRAGGIESAATLLDDLYSAMGRLRTQGADL</sequence>
<dbReference type="CDD" id="cd00082">
    <property type="entry name" value="HisKA"/>
    <property type="match status" value="1"/>
</dbReference>
<evidence type="ECO:0000256" key="10">
    <source>
        <dbReference type="ARBA" id="ARBA00022840"/>
    </source>
</evidence>
<evidence type="ECO:0000256" key="15">
    <source>
        <dbReference type="PROSITE-ProRule" id="PRU00169"/>
    </source>
</evidence>
<evidence type="ECO:0000256" key="16">
    <source>
        <dbReference type="SAM" id="Phobius"/>
    </source>
</evidence>
<evidence type="ECO:0000259" key="19">
    <source>
        <dbReference type="PROSITE" id="PS50885"/>
    </source>
</evidence>
<dbReference type="PROSITE" id="PS50885">
    <property type="entry name" value="HAMP"/>
    <property type="match status" value="1"/>
</dbReference>
<evidence type="ECO:0000256" key="13">
    <source>
        <dbReference type="ARBA" id="ARBA00023136"/>
    </source>
</evidence>
<dbReference type="Pfam" id="PF01627">
    <property type="entry name" value="Hpt"/>
    <property type="match status" value="1"/>
</dbReference>
<dbReference type="SMART" id="SM00388">
    <property type="entry name" value="HisKA"/>
    <property type="match status" value="1"/>
</dbReference>
<keyword evidence="13 16" id="KW-0472">Membrane</keyword>
<feature type="modified residue" description="Phosphohistidine" evidence="14">
    <location>
        <position position="848"/>
    </location>
</feature>
<dbReference type="InterPro" id="IPR008207">
    <property type="entry name" value="Sig_transdc_His_kin_Hpt_dom"/>
</dbReference>
<evidence type="ECO:0000256" key="5">
    <source>
        <dbReference type="ARBA" id="ARBA00022553"/>
    </source>
</evidence>
<evidence type="ECO:0000256" key="9">
    <source>
        <dbReference type="ARBA" id="ARBA00022777"/>
    </source>
</evidence>
<keyword evidence="9" id="KW-0418">Kinase</keyword>
<keyword evidence="12" id="KW-0902">Two-component regulatory system</keyword>
<feature type="domain" description="HPt" evidence="20">
    <location>
        <begin position="809"/>
        <end position="902"/>
    </location>
</feature>
<comment type="subcellular location">
    <subcellularLocation>
        <location evidence="2">Cell membrane</location>
        <topology evidence="2">Multi-pass membrane protein</topology>
    </subcellularLocation>
</comment>
<organism evidence="21 22">
    <name type="scientific">Vreelandella rituensis</name>
    <dbReference type="NCBI Taxonomy" id="2282306"/>
    <lineage>
        <taxon>Bacteria</taxon>
        <taxon>Pseudomonadati</taxon>
        <taxon>Pseudomonadota</taxon>
        <taxon>Gammaproteobacteria</taxon>
        <taxon>Oceanospirillales</taxon>
        <taxon>Halomonadaceae</taxon>
        <taxon>Vreelandella</taxon>
    </lineage>
</organism>
<dbReference type="Gene3D" id="6.10.340.10">
    <property type="match status" value="1"/>
</dbReference>
<dbReference type="InterPro" id="IPR036890">
    <property type="entry name" value="HATPase_C_sf"/>
</dbReference>
<keyword evidence="11 16" id="KW-1133">Transmembrane helix</keyword>
<feature type="domain" description="HAMP" evidence="19">
    <location>
        <begin position="185"/>
        <end position="237"/>
    </location>
</feature>
<keyword evidence="4" id="KW-1003">Cell membrane</keyword>
<dbReference type="Gene3D" id="1.20.120.160">
    <property type="entry name" value="HPT domain"/>
    <property type="match status" value="1"/>
</dbReference>
<dbReference type="InterPro" id="IPR003661">
    <property type="entry name" value="HisK_dim/P_dom"/>
</dbReference>
<dbReference type="OrthoDB" id="9797243at2"/>
<dbReference type="Pfam" id="PF02518">
    <property type="entry name" value="HATPase_c"/>
    <property type="match status" value="1"/>
</dbReference>
<feature type="modified residue" description="4-aspartylphosphate" evidence="15">
    <location>
        <position position="699"/>
    </location>
</feature>
<feature type="transmembrane region" description="Helical" evidence="16">
    <location>
        <begin position="161"/>
        <end position="183"/>
    </location>
</feature>
<dbReference type="InterPro" id="IPR011006">
    <property type="entry name" value="CheY-like_superfamily"/>
</dbReference>
<dbReference type="InterPro" id="IPR003594">
    <property type="entry name" value="HATPase_dom"/>
</dbReference>
<dbReference type="FunFam" id="1.10.287.130:FF:000003">
    <property type="entry name" value="Histidine kinase"/>
    <property type="match status" value="1"/>
</dbReference>
<dbReference type="RefSeq" id="WP_114487361.1">
    <property type="nucleotide sequence ID" value="NZ_CBCSHM010000031.1"/>
</dbReference>
<keyword evidence="22" id="KW-1185">Reference proteome</keyword>
<evidence type="ECO:0000256" key="4">
    <source>
        <dbReference type="ARBA" id="ARBA00022475"/>
    </source>
</evidence>
<accession>A0A368TX83</accession>
<dbReference type="SUPFAM" id="SSF52172">
    <property type="entry name" value="CheY-like"/>
    <property type="match status" value="1"/>
</dbReference>
<dbReference type="EMBL" id="QPIJ01000032">
    <property type="protein sequence ID" value="RCV89324.1"/>
    <property type="molecule type" value="Genomic_DNA"/>
</dbReference>
<dbReference type="PANTHER" id="PTHR45339:SF1">
    <property type="entry name" value="HYBRID SIGNAL TRANSDUCTION HISTIDINE KINASE J"/>
    <property type="match status" value="1"/>
</dbReference>
<gene>
    <name evidence="21" type="ORF">DU506_13115</name>
</gene>
<evidence type="ECO:0000313" key="22">
    <source>
        <dbReference type="Proteomes" id="UP000253204"/>
    </source>
</evidence>
<name>A0A368TX83_9GAMM</name>